<dbReference type="InterPro" id="IPR001611">
    <property type="entry name" value="Leu-rich_rpt"/>
</dbReference>
<reference evidence="5" key="1">
    <citation type="submission" date="2021-02" db="EMBL/GenBank/DDBJ databases">
        <authorList>
            <person name="Nowell W R."/>
        </authorList>
    </citation>
    <scope>NUCLEOTIDE SEQUENCE</scope>
</reference>
<evidence type="ECO:0000256" key="2">
    <source>
        <dbReference type="ARBA" id="ARBA00022614"/>
    </source>
</evidence>
<dbReference type="Proteomes" id="UP000663866">
    <property type="component" value="Unassembled WGS sequence"/>
</dbReference>
<keyword evidence="2" id="KW-0433">Leucine-rich repeat</keyword>
<evidence type="ECO:0000313" key="11">
    <source>
        <dbReference type="EMBL" id="CAF4219804.1"/>
    </source>
</evidence>
<dbReference type="GO" id="GO:0031267">
    <property type="term" value="F:small GTPase binding"/>
    <property type="evidence" value="ECO:0007669"/>
    <property type="project" value="TreeGrafter"/>
</dbReference>
<evidence type="ECO:0000313" key="10">
    <source>
        <dbReference type="EMBL" id="CAF4199785.1"/>
    </source>
</evidence>
<name>A0A816MZG2_9BILA</name>
<dbReference type="GO" id="GO:0006913">
    <property type="term" value="P:nucleocytoplasmic transport"/>
    <property type="evidence" value="ECO:0007669"/>
    <property type="project" value="TreeGrafter"/>
</dbReference>
<dbReference type="Proteomes" id="UP000663824">
    <property type="component" value="Unassembled WGS sequence"/>
</dbReference>
<sequence length="231" mass="25656">MNQLLLPINQDYHNVNLEKLIAKCQLHSKVILEKQGLTDRDMSIVADQAIIQRQCTELWLKHNTITSQGALILADALQHNNVALSELYLYGNQISDVGSGLLAKAMSTEHSTLKRLSLGFNGITDEGARYFADMLKINRTLIHLLLSTNQISDRGCLHLANAILYHNTTLERLDLDSNHAVTDSSVKTLVATIQVNDNLIGLNLADCTLSASSKAKLHQVAKAKQYFQLWV</sequence>
<dbReference type="Proteomes" id="UP000676336">
    <property type="component" value="Unassembled WGS sequence"/>
</dbReference>
<evidence type="ECO:0000313" key="6">
    <source>
        <dbReference type="EMBL" id="CAF2231757.1"/>
    </source>
</evidence>
<dbReference type="EMBL" id="CAJOBI010003801">
    <property type="protein sequence ID" value="CAF3981067.1"/>
    <property type="molecule type" value="Genomic_DNA"/>
</dbReference>
<dbReference type="Proteomes" id="UP000681967">
    <property type="component" value="Unassembled WGS sequence"/>
</dbReference>
<evidence type="ECO:0000313" key="5">
    <source>
        <dbReference type="EMBL" id="CAF1999118.1"/>
    </source>
</evidence>
<dbReference type="Proteomes" id="UP000663856">
    <property type="component" value="Unassembled WGS sequence"/>
</dbReference>
<dbReference type="SMART" id="SM00368">
    <property type="entry name" value="LRR_RI"/>
    <property type="match status" value="5"/>
</dbReference>
<dbReference type="InterPro" id="IPR032675">
    <property type="entry name" value="LRR_dom_sf"/>
</dbReference>
<dbReference type="PANTHER" id="PTHR24113">
    <property type="entry name" value="RAN GTPASE-ACTIVATING PROTEIN 1"/>
    <property type="match status" value="1"/>
</dbReference>
<keyword evidence="1" id="KW-0343">GTPase activation</keyword>
<dbReference type="InterPro" id="IPR027038">
    <property type="entry name" value="RanGap"/>
</dbReference>
<dbReference type="EMBL" id="CAJNOV010004379">
    <property type="protein sequence ID" value="CAF1174038.1"/>
    <property type="molecule type" value="Genomic_DNA"/>
</dbReference>
<evidence type="ECO:0000313" key="7">
    <source>
        <dbReference type="EMBL" id="CAF3981067.1"/>
    </source>
</evidence>
<evidence type="ECO:0000313" key="13">
    <source>
        <dbReference type="Proteomes" id="UP000663866"/>
    </source>
</evidence>
<keyword evidence="3" id="KW-0677">Repeat</keyword>
<evidence type="ECO:0000313" key="8">
    <source>
        <dbReference type="EMBL" id="CAF4000212.1"/>
    </source>
</evidence>
<dbReference type="Proteomes" id="UP000663842">
    <property type="component" value="Unassembled WGS sequence"/>
</dbReference>
<dbReference type="EMBL" id="CAJOBF010006949">
    <property type="protein sequence ID" value="CAF4219804.1"/>
    <property type="molecule type" value="Genomic_DNA"/>
</dbReference>
<evidence type="ECO:0000313" key="12">
    <source>
        <dbReference type="Proteomes" id="UP000663856"/>
    </source>
</evidence>
<dbReference type="SUPFAM" id="SSF52047">
    <property type="entry name" value="RNI-like"/>
    <property type="match status" value="1"/>
</dbReference>
<dbReference type="Pfam" id="PF13516">
    <property type="entry name" value="LRR_6"/>
    <property type="match status" value="3"/>
</dbReference>
<dbReference type="EMBL" id="CAJOBG010006862">
    <property type="protein sequence ID" value="CAF4199785.1"/>
    <property type="molecule type" value="Genomic_DNA"/>
</dbReference>
<dbReference type="EMBL" id="CAJOBJ010004433">
    <property type="protein sequence ID" value="CAF4000212.1"/>
    <property type="molecule type" value="Genomic_DNA"/>
</dbReference>
<dbReference type="Proteomes" id="UP000681720">
    <property type="component" value="Unassembled WGS sequence"/>
</dbReference>
<dbReference type="GO" id="GO:0005096">
    <property type="term" value="F:GTPase activator activity"/>
    <property type="evidence" value="ECO:0007669"/>
    <property type="project" value="UniProtKB-KW"/>
</dbReference>
<dbReference type="GO" id="GO:0005829">
    <property type="term" value="C:cytosol"/>
    <property type="evidence" value="ECO:0007669"/>
    <property type="project" value="TreeGrafter"/>
</dbReference>
<accession>A0A816MZG2</accession>
<dbReference type="GO" id="GO:0005634">
    <property type="term" value="C:nucleus"/>
    <property type="evidence" value="ECO:0007669"/>
    <property type="project" value="TreeGrafter"/>
</dbReference>
<dbReference type="PANTHER" id="PTHR24113:SF12">
    <property type="entry name" value="RAN GTPASE-ACTIVATING PROTEIN 1"/>
    <property type="match status" value="1"/>
</dbReference>
<dbReference type="Gene3D" id="3.80.10.10">
    <property type="entry name" value="Ribonuclease Inhibitor"/>
    <property type="match status" value="1"/>
</dbReference>
<dbReference type="Proteomes" id="UP000663855">
    <property type="component" value="Unassembled WGS sequence"/>
</dbReference>
<evidence type="ECO:0000256" key="3">
    <source>
        <dbReference type="ARBA" id="ARBA00022737"/>
    </source>
</evidence>
<keyword evidence="13" id="KW-1185">Reference proteome</keyword>
<dbReference type="EMBL" id="CAJOBH010005309">
    <property type="protein sequence ID" value="CAF4020085.1"/>
    <property type="molecule type" value="Genomic_DNA"/>
</dbReference>
<proteinExistence type="predicted"/>
<evidence type="ECO:0000256" key="1">
    <source>
        <dbReference type="ARBA" id="ARBA00022468"/>
    </source>
</evidence>
<evidence type="ECO:0000313" key="4">
    <source>
        <dbReference type="EMBL" id="CAF1174038.1"/>
    </source>
</evidence>
<dbReference type="GO" id="GO:0048471">
    <property type="term" value="C:perinuclear region of cytoplasm"/>
    <property type="evidence" value="ECO:0007669"/>
    <property type="project" value="TreeGrafter"/>
</dbReference>
<dbReference type="EMBL" id="CAJNRE010020393">
    <property type="protein sequence ID" value="CAF2231757.1"/>
    <property type="molecule type" value="Genomic_DNA"/>
</dbReference>
<organism evidence="5 12">
    <name type="scientific">Rotaria magnacalcarata</name>
    <dbReference type="NCBI Taxonomy" id="392030"/>
    <lineage>
        <taxon>Eukaryota</taxon>
        <taxon>Metazoa</taxon>
        <taxon>Spiralia</taxon>
        <taxon>Gnathifera</taxon>
        <taxon>Rotifera</taxon>
        <taxon>Eurotatoria</taxon>
        <taxon>Bdelloidea</taxon>
        <taxon>Philodinida</taxon>
        <taxon>Philodinidae</taxon>
        <taxon>Rotaria</taxon>
    </lineage>
</organism>
<comment type="caution">
    <text evidence="5">The sequence shown here is derived from an EMBL/GenBank/DDBJ whole genome shotgun (WGS) entry which is preliminary data.</text>
</comment>
<dbReference type="EMBL" id="CAJNRF010001171">
    <property type="protein sequence ID" value="CAF1999118.1"/>
    <property type="molecule type" value="Genomic_DNA"/>
</dbReference>
<dbReference type="AlphaFoldDB" id="A0A816MZG2"/>
<evidence type="ECO:0000313" key="9">
    <source>
        <dbReference type="EMBL" id="CAF4020085.1"/>
    </source>
</evidence>
<protein>
    <submittedName>
        <fullName evidence="5">Uncharacterized protein</fullName>
    </submittedName>
</protein>
<gene>
    <name evidence="9" type="ORF">BYL167_LOCUS14730</name>
    <name evidence="4" type="ORF">CJN711_LOCUS10664</name>
    <name evidence="8" type="ORF">GIL414_LOCUS11714</name>
    <name evidence="6" type="ORF">MBJ925_LOCUS36924</name>
    <name evidence="10" type="ORF">OVN521_LOCUS26328</name>
    <name evidence="7" type="ORF">SMN809_LOCUS10860</name>
    <name evidence="11" type="ORF">UXM345_LOCUS29035</name>
    <name evidence="5" type="ORF">WKI299_LOCUS4671</name>
</gene>